<reference evidence="3" key="1">
    <citation type="journal article" date="2020" name="Appl. Environ. Microbiol.">
        <title>Diazotrophic Anaeromyxobacter Isolates from Soils.</title>
        <authorList>
            <person name="Masuda Y."/>
            <person name="Yamanaka H."/>
            <person name="Xu Z.X."/>
            <person name="Shiratori Y."/>
            <person name="Aono T."/>
            <person name="Amachi S."/>
            <person name="Senoo K."/>
            <person name="Itoh H."/>
        </authorList>
    </citation>
    <scope>NUCLEOTIDE SEQUENCE [LARGE SCALE GENOMIC DNA]</scope>
    <source>
        <strain evidence="3">R267</strain>
    </source>
</reference>
<accession>A0A7I9VJX8</accession>
<gene>
    <name evidence="2" type="ORF">AMYX_10480</name>
</gene>
<evidence type="ECO:0000313" key="2">
    <source>
        <dbReference type="EMBL" id="GEJ56307.1"/>
    </source>
</evidence>
<dbReference type="EMBL" id="BJTG01000002">
    <property type="protein sequence ID" value="GEJ56307.1"/>
    <property type="molecule type" value="Genomic_DNA"/>
</dbReference>
<proteinExistence type="predicted"/>
<keyword evidence="1" id="KW-1133">Transmembrane helix</keyword>
<keyword evidence="1" id="KW-0812">Transmembrane</keyword>
<comment type="caution">
    <text evidence="2">The sequence shown here is derived from an EMBL/GenBank/DDBJ whole genome shotgun (WGS) entry which is preliminary data.</text>
</comment>
<dbReference type="RefSeq" id="WP_176063652.1">
    <property type="nucleotide sequence ID" value="NZ_BJTG01000002.1"/>
</dbReference>
<organism evidence="2 3">
    <name type="scientific">Anaeromyxobacter diazotrophicus</name>
    <dbReference type="NCBI Taxonomy" id="2590199"/>
    <lineage>
        <taxon>Bacteria</taxon>
        <taxon>Pseudomonadati</taxon>
        <taxon>Myxococcota</taxon>
        <taxon>Myxococcia</taxon>
        <taxon>Myxococcales</taxon>
        <taxon>Cystobacterineae</taxon>
        <taxon>Anaeromyxobacteraceae</taxon>
        <taxon>Anaeromyxobacter</taxon>
    </lineage>
</organism>
<evidence type="ECO:0000256" key="1">
    <source>
        <dbReference type="SAM" id="Phobius"/>
    </source>
</evidence>
<dbReference type="Proteomes" id="UP000503640">
    <property type="component" value="Unassembled WGS sequence"/>
</dbReference>
<name>A0A7I9VJX8_9BACT</name>
<evidence type="ECO:0000313" key="3">
    <source>
        <dbReference type="Proteomes" id="UP000503640"/>
    </source>
</evidence>
<keyword evidence="3" id="KW-1185">Reference proteome</keyword>
<dbReference type="AlphaFoldDB" id="A0A7I9VJX8"/>
<protein>
    <submittedName>
        <fullName evidence="2">Uncharacterized protein</fullName>
    </submittedName>
</protein>
<keyword evidence="1" id="KW-0472">Membrane</keyword>
<sequence length="62" mass="6145">MANAVREVLPFDVAGEGGSSEGRGWLVAIAVMIALALGVAVSNLAAPDEGPDAVDAPVAWGL</sequence>
<feature type="transmembrane region" description="Helical" evidence="1">
    <location>
        <begin position="25"/>
        <end position="46"/>
    </location>
</feature>